<protein>
    <recommendedName>
        <fullName evidence="5">Protein kinase domain-containing protein</fullName>
    </recommendedName>
</protein>
<sequence length="1093" mass="121274">MKWLALQLLSLAVAASTIACLNLAGRQLTNIESIVDPWSKELVFRFYSADTVVATVSAAALGRETDLYLHNNTLTGVPGSLFRAAHNVVSIDISNNPLAELLPQSFANMPRLQKVTCTNTQITTIPTGFASDCPLLTTVVFDQSAVRVVESRAFVNLPNLESISLRQNNVSAVRGDAFVGLTALHTLDASYNKLTSVPTGLLMASSSWKALDFSHNNILDVPTGIRRAVAKGYISFDYNALIEIDEESMAGASKINELGLASNSIFTIKSRAFAGMSALRTLNLSDNVISVIDEDAFEDVDGLKNLMLDTNNIHRLTLSSFPTNLERLELQNNMMDFMPDFPDNFEASRLIHLNLSRNYLWSISTNDALTPYTGLVTLDLSNNRVVNFSAAVFDPIMESIESMNFDSNLITSIPSTNFIALVKKLRTNVTLSDNPGIGWSSDVQMRADCPNGSVFEELNLLSSSNMESANRANLFGCIQCVAGTFHDNVTGTCMNCGQVSSRAYSDEDGATQCLYCPYSSDLASDRTTCIEFECNISCWLTLSIGIAMPAVIFGSKLLLYLIMRSSKRKRKMNITEQEALNAWRMGLMMYQLADSISPTGSLHDDDVDEEASEHGKSPIRIYDLPDETKDLVLSTLRDYFQIRKEKRWCALSLDKREARSEWNDVEWETFHMHRILSRSYHGEVFLGDYCGTQVVVKRMMTLRFEVKGLADTIKDVELVSSLHHPNIVTCLGTMWSNPEYLCVISEYVKGGDLAAILEVDGLSHLHRYTSSPTRMSASSQLESIWRKNEESALSHGMVIEVSKSLLTVRLQMILDVCKALAYMHSMSISHSDLRSRNIMVTETYRCKIDGTRHHSRDDKHYATRVLLVEGQASQESDSDEKDAEDGVNLEGVCFLRPTKREYLKQVGSSLPLVAPEMQHHHSRHVHVDVYSVGILLLELWFGKYVTFRNVGPNDEREARSRTNKLRLAVDTTSEAGSEIAGEEDLALPGTFGTMQKYEKHHAAVHRFVNKLRVRAKTDSTDAELGNSNCGSTSASAPMYPVDLLTTSLTSSSATTDKVAAAVVDCLQSDPRKRPTANKLVNLFQCLLDEIRAS</sequence>
<dbReference type="SMART" id="SM00369">
    <property type="entry name" value="LRR_TYP"/>
    <property type="match status" value="8"/>
</dbReference>
<evidence type="ECO:0000256" key="2">
    <source>
        <dbReference type="ARBA" id="ARBA00022737"/>
    </source>
</evidence>
<dbReference type="InterPro" id="IPR001245">
    <property type="entry name" value="Ser-Thr/Tyr_kinase_cat_dom"/>
</dbReference>
<dbReference type="Gene3D" id="3.30.200.20">
    <property type="entry name" value="Phosphorylase Kinase, domain 1"/>
    <property type="match status" value="1"/>
</dbReference>
<dbReference type="GO" id="GO:0004713">
    <property type="term" value="F:protein tyrosine kinase activity"/>
    <property type="evidence" value="ECO:0007669"/>
    <property type="project" value="UniProtKB-KW"/>
</dbReference>
<evidence type="ECO:0000313" key="6">
    <source>
        <dbReference type="EMBL" id="CAI5717821.1"/>
    </source>
</evidence>
<dbReference type="SUPFAM" id="SSF56112">
    <property type="entry name" value="Protein kinase-like (PK-like)"/>
    <property type="match status" value="1"/>
</dbReference>
<keyword evidence="7" id="KW-1185">Reference proteome</keyword>
<dbReference type="SUPFAM" id="SSF57184">
    <property type="entry name" value="Growth factor receptor domain"/>
    <property type="match status" value="1"/>
</dbReference>
<feature type="signal peptide" evidence="4">
    <location>
        <begin position="1"/>
        <end position="19"/>
    </location>
</feature>
<feature type="chain" id="PRO_5043370490" description="Protein kinase domain-containing protein" evidence="4">
    <location>
        <begin position="20"/>
        <end position="1093"/>
    </location>
</feature>
<reference evidence="6" key="1">
    <citation type="submission" date="2022-12" db="EMBL/GenBank/DDBJ databases">
        <authorList>
            <person name="Webb A."/>
        </authorList>
    </citation>
    <scope>NUCLEOTIDE SEQUENCE</scope>
    <source>
        <strain evidence="6">Hp1</strain>
    </source>
</reference>
<evidence type="ECO:0000256" key="1">
    <source>
        <dbReference type="ARBA" id="ARBA00022614"/>
    </source>
</evidence>
<dbReference type="PROSITE" id="PS00109">
    <property type="entry name" value="PROTEIN_KINASE_TYR"/>
    <property type="match status" value="1"/>
</dbReference>
<dbReference type="SUPFAM" id="SSF52058">
    <property type="entry name" value="L domain-like"/>
    <property type="match status" value="1"/>
</dbReference>
<keyword evidence="3" id="KW-0418">Kinase</keyword>
<dbReference type="PROSITE" id="PS51450">
    <property type="entry name" value="LRR"/>
    <property type="match status" value="2"/>
</dbReference>
<dbReference type="InterPro" id="IPR001611">
    <property type="entry name" value="Leu-rich_rpt"/>
</dbReference>
<dbReference type="SUPFAM" id="SSF52075">
    <property type="entry name" value="Outer arm dynein light chain 1"/>
    <property type="match status" value="1"/>
</dbReference>
<organism evidence="6 7">
    <name type="scientific">Hyaloperonospora brassicae</name>
    <name type="common">Brassica downy mildew</name>
    <name type="synonym">Peronospora brassicae</name>
    <dbReference type="NCBI Taxonomy" id="162125"/>
    <lineage>
        <taxon>Eukaryota</taxon>
        <taxon>Sar</taxon>
        <taxon>Stramenopiles</taxon>
        <taxon>Oomycota</taxon>
        <taxon>Peronosporomycetes</taxon>
        <taxon>Peronosporales</taxon>
        <taxon>Peronosporaceae</taxon>
        <taxon>Hyaloperonospora</taxon>
    </lineage>
</organism>
<dbReference type="InterPro" id="IPR000719">
    <property type="entry name" value="Prot_kinase_dom"/>
</dbReference>
<keyword evidence="4" id="KW-0732">Signal</keyword>
<gene>
    <name evidence="6" type="ORF">HBR001_LOCUS1893</name>
</gene>
<accession>A0AAV0T9T6</accession>
<evidence type="ECO:0000313" key="7">
    <source>
        <dbReference type="Proteomes" id="UP001162031"/>
    </source>
</evidence>
<feature type="domain" description="Protein kinase" evidence="5">
    <location>
        <begin position="670"/>
        <end position="1087"/>
    </location>
</feature>
<dbReference type="InterPro" id="IPR011009">
    <property type="entry name" value="Kinase-like_dom_sf"/>
</dbReference>
<dbReference type="Pfam" id="PF07714">
    <property type="entry name" value="PK_Tyr_Ser-Thr"/>
    <property type="match status" value="1"/>
</dbReference>
<dbReference type="Gene3D" id="1.10.510.10">
    <property type="entry name" value="Transferase(Phosphotransferase) domain 1"/>
    <property type="match status" value="1"/>
</dbReference>
<dbReference type="PROSITE" id="PS51257">
    <property type="entry name" value="PROKAR_LIPOPROTEIN"/>
    <property type="match status" value="1"/>
</dbReference>
<dbReference type="InterPro" id="IPR009030">
    <property type="entry name" value="Growth_fac_rcpt_cys_sf"/>
</dbReference>
<dbReference type="PANTHER" id="PTHR24366">
    <property type="entry name" value="IG(IMMUNOGLOBULIN) AND LRR(LEUCINE RICH REPEAT) DOMAINS"/>
    <property type="match status" value="1"/>
</dbReference>
<keyword evidence="2" id="KW-0677">Repeat</keyword>
<evidence type="ECO:0000256" key="3">
    <source>
        <dbReference type="ARBA" id="ARBA00023137"/>
    </source>
</evidence>
<dbReference type="Pfam" id="PF13855">
    <property type="entry name" value="LRR_8"/>
    <property type="match status" value="3"/>
</dbReference>
<dbReference type="InterPro" id="IPR008266">
    <property type="entry name" value="Tyr_kinase_AS"/>
</dbReference>
<dbReference type="GO" id="GO:0005524">
    <property type="term" value="F:ATP binding"/>
    <property type="evidence" value="ECO:0007669"/>
    <property type="project" value="InterPro"/>
</dbReference>
<dbReference type="Proteomes" id="UP001162031">
    <property type="component" value="Unassembled WGS sequence"/>
</dbReference>
<keyword evidence="3" id="KW-0829">Tyrosine-protein kinase</keyword>
<dbReference type="AlphaFoldDB" id="A0AAV0T9T6"/>
<proteinExistence type="predicted"/>
<dbReference type="EMBL" id="CANTFL010000188">
    <property type="protein sequence ID" value="CAI5717821.1"/>
    <property type="molecule type" value="Genomic_DNA"/>
</dbReference>
<dbReference type="Gene3D" id="3.80.10.10">
    <property type="entry name" value="Ribonuclease Inhibitor"/>
    <property type="match status" value="3"/>
</dbReference>
<evidence type="ECO:0000256" key="4">
    <source>
        <dbReference type="SAM" id="SignalP"/>
    </source>
</evidence>
<keyword evidence="1" id="KW-0433">Leucine-rich repeat</keyword>
<keyword evidence="3" id="KW-0808">Transferase</keyword>
<dbReference type="PROSITE" id="PS50011">
    <property type="entry name" value="PROTEIN_KINASE_DOM"/>
    <property type="match status" value="1"/>
</dbReference>
<evidence type="ECO:0000259" key="5">
    <source>
        <dbReference type="PROSITE" id="PS50011"/>
    </source>
</evidence>
<name>A0AAV0T9T6_HYABA</name>
<dbReference type="InterPro" id="IPR003591">
    <property type="entry name" value="Leu-rich_rpt_typical-subtyp"/>
</dbReference>
<dbReference type="InterPro" id="IPR032675">
    <property type="entry name" value="LRR_dom_sf"/>
</dbReference>
<comment type="caution">
    <text evidence="6">The sequence shown here is derived from an EMBL/GenBank/DDBJ whole genome shotgun (WGS) entry which is preliminary data.</text>
</comment>